<protein>
    <recommendedName>
        <fullName evidence="4">TIGR02300 family protein</fullName>
    </recommendedName>
</protein>
<accession>A0ABQ5VTC7</accession>
<comment type="caution">
    <text evidence="2">The sequence shown here is derived from an EMBL/GenBank/DDBJ whole genome shotgun (WGS) entry which is preliminary data.</text>
</comment>
<gene>
    <name evidence="2" type="ORF">GCM10007939_08090</name>
</gene>
<sequence>MPKEEWGVKRLCPESGKRFYDLNKDPIVSPYTGTEYPLSFFSNDKSKASMADKADKNSVATATEDDLADDVDVLDDEDVSDVDLGDDVLDDEDDADTVPLEEVAGVAANDDDG</sequence>
<reference evidence="3" key="1">
    <citation type="journal article" date="2019" name="Int. J. Syst. Evol. Microbiol.">
        <title>The Global Catalogue of Microorganisms (GCM) 10K type strain sequencing project: providing services to taxonomists for standard genome sequencing and annotation.</title>
        <authorList>
            <consortium name="The Broad Institute Genomics Platform"/>
            <consortium name="The Broad Institute Genome Sequencing Center for Infectious Disease"/>
            <person name="Wu L."/>
            <person name="Ma J."/>
        </authorList>
    </citation>
    <scope>NUCLEOTIDE SEQUENCE [LARGE SCALE GENOMIC DNA]</scope>
    <source>
        <strain evidence="3">NBRC 110140</strain>
    </source>
</reference>
<dbReference type="RefSeq" id="WP_284376332.1">
    <property type="nucleotide sequence ID" value="NZ_BSNN01000002.1"/>
</dbReference>
<evidence type="ECO:0000313" key="3">
    <source>
        <dbReference type="Proteomes" id="UP001156694"/>
    </source>
</evidence>
<dbReference type="Proteomes" id="UP001156694">
    <property type="component" value="Unassembled WGS sequence"/>
</dbReference>
<dbReference type="NCBIfam" id="TIGR02300">
    <property type="entry name" value="FYDLN_acid"/>
    <property type="match status" value="1"/>
</dbReference>
<keyword evidence="3" id="KW-1185">Reference proteome</keyword>
<proteinExistence type="predicted"/>
<dbReference type="EMBL" id="BSNN01000002">
    <property type="protein sequence ID" value="GLQ34526.1"/>
    <property type="molecule type" value="Genomic_DNA"/>
</dbReference>
<evidence type="ECO:0008006" key="4">
    <source>
        <dbReference type="Google" id="ProtNLM"/>
    </source>
</evidence>
<feature type="region of interest" description="Disordered" evidence="1">
    <location>
        <begin position="68"/>
        <end position="113"/>
    </location>
</feature>
<name>A0ABQ5VTC7_9RHOB</name>
<dbReference type="Pfam" id="PF09538">
    <property type="entry name" value="FYDLN_acid"/>
    <property type="match status" value="1"/>
</dbReference>
<feature type="compositionally biased region" description="Acidic residues" evidence="1">
    <location>
        <begin position="68"/>
        <end position="96"/>
    </location>
</feature>
<organism evidence="2 3">
    <name type="scientific">Amylibacter marinus</name>
    <dbReference type="NCBI Taxonomy" id="1475483"/>
    <lineage>
        <taxon>Bacteria</taxon>
        <taxon>Pseudomonadati</taxon>
        <taxon>Pseudomonadota</taxon>
        <taxon>Alphaproteobacteria</taxon>
        <taxon>Rhodobacterales</taxon>
        <taxon>Paracoccaceae</taxon>
        <taxon>Amylibacter</taxon>
    </lineage>
</organism>
<evidence type="ECO:0000256" key="1">
    <source>
        <dbReference type="SAM" id="MobiDB-lite"/>
    </source>
</evidence>
<dbReference type="InterPro" id="IPR012644">
    <property type="entry name" value="CHP02300_FYDLN_acid"/>
</dbReference>
<evidence type="ECO:0000313" key="2">
    <source>
        <dbReference type="EMBL" id="GLQ34526.1"/>
    </source>
</evidence>